<evidence type="ECO:0000313" key="3">
    <source>
        <dbReference type="EMBL" id="SHF76724.1"/>
    </source>
</evidence>
<evidence type="ECO:0000313" key="4">
    <source>
        <dbReference type="Proteomes" id="UP000184147"/>
    </source>
</evidence>
<gene>
    <name evidence="3" type="ORF">SAMN05444377_11850</name>
</gene>
<accession>A0A1M5EC64</accession>
<feature type="transmembrane region" description="Helical" evidence="2">
    <location>
        <begin position="54"/>
        <end position="70"/>
    </location>
</feature>
<sequence length="83" mass="9615">MTKLKSQISNLKFQISNLKSQISNLKFQSSNFKFQISNFKGILNSNNFLVPRSILFYSILYYICSIKLIYSINDKRIGVSPVE</sequence>
<dbReference type="Proteomes" id="UP000184147">
    <property type="component" value="Unassembled WGS sequence"/>
</dbReference>
<feature type="coiled-coil region" evidence="1">
    <location>
        <begin position="1"/>
        <end position="28"/>
    </location>
</feature>
<keyword evidence="2" id="KW-0472">Membrane</keyword>
<keyword evidence="2" id="KW-0812">Transmembrane</keyword>
<reference evidence="3 4" key="1">
    <citation type="submission" date="2016-11" db="EMBL/GenBank/DDBJ databases">
        <authorList>
            <person name="Jaros S."/>
            <person name="Januszkiewicz K."/>
            <person name="Wedrychowicz H."/>
        </authorList>
    </citation>
    <scope>NUCLEOTIDE SEQUENCE [LARGE SCALE GENOMIC DNA]</scope>
    <source>
        <strain evidence="3 4">DSM 25660</strain>
    </source>
</reference>
<dbReference type="EMBL" id="FQVQ01000018">
    <property type="protein sequence ID" value="SHF76724.1"/>
    <property type="molecule type" value="Genomic_DNA"/>
</dbReference>
<evidence type="ECO:0000256" key="2">
    <source>
        <dbReference type="SAM" id="Phobius"/>
    </source>
</evidence>
<protein>
    <submittedName>
        <fullName evidence="3">Uncharacterized protein</fullName>
    </submittedName>
</protein>
<keyword evidence="2" id="KW-1133">Transmembrane helix</keyword>
<keyword evidence="4" id="KW-1185">Reference proteome</keyword>
<dbReference type="STRING" id="1124188.SAMN05444377_11850"/>
<keyword evidence="1" id="KW-0175">Coiled coil</keyword>
<dbReference type="AlphaFoldDB" id="A0A1M5EC64"/>
<proteinExistence type="predicted"/>
<organism evidence="3 4">
    <name type="scientific">Flavobacterium fontis</name>
    <dbReference type="NCBI Taxonomy" id="1124188"/>
    <lineage>
        <taxon>Bacteria</taxon>
        <taxon>Pseudomonadati</taxon>
        <taxon>Bacteroidota</taxon>
        <taxon>Flavobacteriia</taxon>
        <taxon>Flavobacteriales</taxon>
        <taxon>Flavobacteriaceae</taxon>
        <taxon>Flavobacterium</taxon>
    </lineage>
</organism>
<name>A0A1M5EC64_9FLAO</name>
<evidence type="ECO:0000256" key="1">
    <source>
        <dbReference type="SAM" id="Coils"/>
    </source>
</evidence>